<dbReference type="Gene3D" id="1.25.40.420">
    <property type="match status" value="2"/>
</dbReference>
<evidence type="ECO:0000259" key="1">
    <source>
        <dbReference type="PROSITE" id="PS50097"/>
    </source>
</evidence>
<dbReference type="PROSITE" id="PS51886">
    <property type="entry name" value="TLDC"/>
    <property type="match status" value="1"/>
</dbReference>
<dbReference type="EMBL" id="PQFF01000202">
    <property type="protein sequence ID" value="RHZ75066.1"/>
    <property type="molecule type" value="Genomic_DNA"/>
</dbReference>
<dbReference type="SUPFAM" id="SSF54695">
    <property type="entry name" value="POZ domain"/>
    <property type="match status" value="1"/>
</dbReference>
<dbReference type="AlphaFoldDB" id="A0A397IMT9"/>
<dbReference type="PANTHER" id="PTHR45774">
    <property type="entry name" value="BTB/POZ DOMAIN-CONTAINING"/>
    <property type="match status" value="1"/>
</dbReference>
<dbReference type="InterPro" id="IPR006571">
    <property type="entry name" value="TLDc_dom"/>
</dbReference>
<proteinExistence type="predicted"/>
<organism evidence="3 4">
    <name type="scientific">Diversispora epigaea</name>
    <dbReference type="NCBI Taxonomy" id="1348612"/>
    <lineage>
        <taxon>Eukaryota</taxon>
        <taxon>Fungi</taxon>
        <taxon>Fungi incertae sedis</taxon>
        <taxon>Mucoromycota</taxon>
        <taxon>Glomeromycotina</taxon>
        <taxon>Glomeromycetes</taxon>
        <taxon>Diversisporales</taxon>
        <taxon>Diversisporaceae</taxon>
        <taxon>Diversispora</taxon>
    </lineage>
</organism>
<feature type="domain" description="BTB" evidence="1">
    <location>
        <begin position="23"/>
        <end position="96"/>
    </location>
</feature>
<evidence type="ECO:0008006" key="5">
    <source>
        <dbReference type="Google" id="ProtNLM"/>
    </source>
</evidence>
<dbReference type="PROSITE" id="PS50097">
    <property type="entry name" value="BTB"/>
    <property type="match status" value="1"/>
</dbReference>
<dbReference type="InterPro" id="IPR000210">
    <property type="entry name" value="BTB/POZ_dom"/>
</dbReference>
<comment type="caution">
    <text evidence="3">The sequence shown here is derived from an EMBL/GenBank/DDBJ whole genome shotgun (WGS) entry which is preliminary data.</text>
</comment>
<reference evidence="3 4" key="1">
    <citation type="submission" date="2018-08" db="EMBL/GenBank/DDBJ databases">
        <title>Genome and evolution of the arbuscular mycorrhizal fungus Diversispora epigaea (formerly Glomus versiforme) and its bacterial endosymbionts.</title>
        <authorList>
            <person name="Sun X."/>
            <person name="Fei Z."/>
            <person name="Harrison M."/>
        </authorList>
    </citation>
    <scope>NUCLEOTIDE SEQUENCE [LARGE SCALE GENOMIC DNA]</scope>
    <source>
        <strain evidence="3 4">IT104</strain>
    </source>
</reference>
<feature type="domain" description="TLDc" evidence="2">
    <location>
        <begin position="482"/>
        <end position="662"/>
    </location>
</feature>
<gene>
    <name evidence="3" type="ORF">Glove_217g25</name>
</gene>
<dbReference type="InterPro" id="IPR011705">
    <property type="entry name" value="BACK"/>
</dbReference>
<sequence>MTFKLLEKLSQDFSELLNDKEEYNVIIEVGQERNKKSFTAHSAVLRYRSSYFNKELTNTLPNDDNNNKIITNPNISAHIFEIILKYIYGGIIDTENMDTRTIYDFMVVATELEFEELSEKLENHLIESKASWLKTHFTFVYHSIFKNNKFQNLKKFCNDIIAKNPSIIFESAKFTSLHESALISILKRNDLQIDESEIWDYLIQWGTAQNPTLPKKLEKWSDENFITLKTTLQQCLPFIRYFHISNSDVMFKIKPYKKILDKQLWNDLKQYFILPDHPVESIILPPRLVLKQELPERKLENHLIESKASWLKTHFTFVYHSIFKNNKFQNLKKFCNDIIAKNPSIIFESAKFTSLHESALISILKRNDLQIDESEIWDYLIQWGTAQNPTLPKKLEKWSDENFITLKTTLQQCLPFIRYFHISNSDVMFKIKPYKKILDKQLWNDLKQYFILPDHPVESIILPPRLVLKQELPERVKEAFSVIINEEHASMISSWIDNRQTSYSLTNNPYEFQLLLRGSKDGFSPRTFWDICNGHDNTIVVTKVEGTDEIIGGFNPLAWDNTKVGWMKTNKSFIFSFKDVDIQNPILSRVKHENEALWYPSDKVFYGPRFGLWEFRMKSDESNFTQDKKNWCHNSINNKYEKSIRTTDDQFSIIDYEVFKVKKSNIFTLFNYYFYK</sequence>
<dbReference type="PANTHER" id="PTHR45774:SF3">
    <property type="entry name" value="BTB (POZ) DOMAIN-CONTAINING 2B-RELATED"/>
    <property type="match status" value="1"/>
</dbReference>
<dbReference type="Pfam" id="PF07534">
    <property type="entry name" value="TLD"/>
    <property type="match status" value="1"/>
</dbReference>
<protein>
    <recommendedName>
        <fullName evidence="5">BTB domain-containing protein</fullName>
    </recommendedName>
</protein>
<dbReference type="SMART" id="SM00225">
    <property type="entry name" value="BTB"/>
    <property type="match status" value="1"/>
</dbReference>
<dbReference type="Pfam" id="PF00651">
    <property type="entry name" value="BTB"/>
    <property type="match status" value="1"/>
</dbReference>
<dbReference type="Proteomes" id="UP000266861">
    <property type="component" value="Unassembled WGS sequence"/>
</dbReference>
<dbReference type="Gene3D" id="3.30.710.10">
    <property type="entry name" value="Potassium Channel Kv1.1, Chain A"/>
    <property type="match status" value="1"/>
</dbReference>
<dbReference type="InterPro" id="IPR011333">
    <property type="entry name" value="SKP1/BTB/POZ_sf"/>
</dbReference>
<evidence type="ECO:0000313" key="4">
    <source>
        <dbReference type="Proteomes" id="UP000266861"/>
    </source>
</evidence>
<name>A0A397IMT9_9GLOM</name>
<evidence type="ECO:0000313" key="3">
    <source>
        <dbReference type="EMBL" id="RHZ75066.1"/>
    </source>
</evidence>
<evidence type="ECO:0000259" key="2">
    <source>
        <dbReference type="PROSITE" id="PS51886"/>
    </source>
</evidence>
<dbReference type="Pfam" id="PF07707">
    <property type="entry name" value="BACK"/>
    <property type="match status" value="2"/>
</dbReference>
<keyword evidence="4" id="KW-1185">Reference proteome</keyword>
<accession>A0A397IMT9</accession>